<sequence length="96" mass="10897">MSPVKKVWTDTELVEVLLADPKNIYATIGFLDRYLARLKELANTIVDLSKKVDEAIKVGVARAFTALRNRPEQTSLFEWVWAHVEVQAARMASRPV</sequence>
<reference evidence="2 3" key="1">
    <citation type="journal article" date="2016" name="Nat. Commun.">
        <title>Thousands of microbial genomes shed light on interconnected biogeochemical processes in an aquifer system.</title>
        <authorList>
            <person name="Anantharaman K."/>
            <person name="Brown C.T."/>
            <person name="Hug L.A."/>
            <person name="Sharon I."/>
            <person name="Castelle C.J."/>
            <person name="Probst A.J."/>
            <person name="Thomas B.C."/>
            <person name="Singh A."/>
            <person name="Wilkins M.J."/>
            <person name="Karaoz U."/>
            <person name="Brodie E.L."/>
            <person name="Williams K.H."/>
            <person name="Hubbard S.S."/>
            <person name="Banfield J.F."/>
        </authorList>
    </citation>
    <scope>NUCLEOTIDE SEQUENCE [LARGE SCALE GENOMIC DNA]</scope>
</reference>
<accession>A0A1F7TYE1</accession>
<proteinExistence type="predicted"/>
<organism evidence="2 3">
    <name type="scientific">Candidatus Uhrbacteria bacterium RIFCSPHIGHO2_02_FULL_53_13</name>
    <dbReference type="NCBI Taxonomy" id="1802389"/>
    <lineage>
        <taxon>Bacteria</taxon>
        <taxon>Candidatus Uhriibacteriota</taxon>
    </lineage>
</organism>
<name>A0A1F7TYE1_9BACT</name>
<protein>
    <submittedName>
        <fullName evidence="2">Uncharacterized protein</fullName>
    </submittedName>
</protein>
<gene>
    <name evidence="2" type="ORF">A3C17_00615</name>
</gene>
<comment type="caution">
    <text evidence="2">The sequence shown here is derived from an EMBL/GenBank/DDBJ whole genome shotgun (WGS) entry which is preliminary data.</text>
</comment>
<dbReference type="EMBL" id="MGDX01000018">
    <property type="protein sequence ID" value="OGL71033.1"/>
    <property type="molecule type" value="Genomic_DNA"/>
</dbReference>
<evidence type="ECO:0000313" key="3">
    <source>
        <dbReference type="Proteomes" id="UP000177097"/>
    </source>
</evidence>
<evidence type="ECO:0000313" key="2">
    <source>
        <dbReference type="EMBL" id="OGL71033.1"/>
    </source>
</evidence>
<dbReference type="AlphaFoldDB" id="A0A1F7TYE1"/>
<evidence type="ECO:0000256" key="1">
    <source>
        <dbReference type="SAM" id="Coils"/>
    </source>
</evidence>
<dbReference type="STRING" id="1802389.A3C17_00615"/>
<dbReference type="Proteomes" id="UP000177097">
    <property type="component" value="Unassembled WGS sequence"/>
</dbReference>
<keyword evidence="1" id="KW-0175">Coiled coil</keyword>
<feature type="coiled-coil region" evidence="1">
    <location>
        <begin position="31"/>
        <end position="58"/>
    </location>
</feature>